<name>A0A7V1GGU7_9GAMM</name>
<evidence type="ECO:0000256" key="2">
    <source>
        <dbReference type="ARBA" id="ARBA00023002"/>
    </source>
</evidence>
<comment type="similarity">
    <text evidence="1">Belongs to the short-chain dehydrogenases/reductases (SDR) family.</text>
</comment>
<evidence type="ECO:0000256" key="1">
    <source>
        <dbReference type="ARBA" id="ARBA00006484"/>
    </source>
</evidence>
<proteinExistence type="inferred from homology"/>
<dbReference type="AlphaFoldDB" id="A0A7V1GGU7"/>
<dbReference type="GO" id="GO:0016616">
    <property type="term" value="F:oxidoreductase activity, acting on the CH-OH group of donors, NAD or NADP as acceptor"/>
    <property type="evidence" value="ECO:0007669"/>
    <property type="project" value="TreeGrafter"/>
</dbReference>
<dbReference type="Gene3D" id="3.40.50.720">
    <property type="entry name" value="NAD(P)-binding Rossmann-like Domain"/>
    <property type="match status" value="1"/>
</dbReference>
<accession>A0A7V1GGU7</accession>
<dbReference type="InterPro" id="IPR020904">
    <property type="entry name" value="Sc_DH/Rdtase_CS"/>
</dbReference>
<gene>
    <name evidence="3" type="ORF">ENH88_22540</name>
</gene>
<sequence length="254" mass="26739">MTATLFDLTSKTALITGASRGLGQQIALGLAAAGAKVICSSSKEQGCQTTCQMIQDRGGEAYDYAADLSDADSVNALAVTALANHGGIDILVNVGGTIFRSPAVDYPYEQWQHVMKVNLDASFLLAQAVAPNMIKQGFGKIINIASMLSYSGGMTVPAYTASKHAVAGLTKALANEWAQHNIQVNAIAPGYFRTDNTQALQDDAARNSEIEKRIPAGRWGEAEDLIGSAIFLSSTASDYVNGHILAVDGGWLAR</sequence>
<dbReference type="EMBL" id="DRGM01000212">
    <property type="protein sequence ID" value="HEA19178.1"/>
    <property type="molecule type" value="Genomic_DNA"/>
</dbReference>
<dbReference type="InterPro" id="IPR002347">
    <property type="entry name" value="SDR_fam"/>
</dbReference>
<dbReference type="PRINTS" id="PR00080">
    <property type="entry name" value="SDRFAMILY"/>
</dbReference>
<evidence type="ECO:0000313" key="3">
    <source>
        <dbReference type="EMBL" id="HEA19178.1"/>
    </source>
</evidence>
<reference evidence="3" key="1">
    <citation type="journal article" date="2020" name="mSystems">
        <title>Genome- and Community-Level Interaction Insights into Carbon Utilization and Element Cycling Functions of Hydrothermarchaeota in Hydrothermal Sediment.</title>
        <authorList>
            <person name="Zhou Z."/>
            <person name="Liu Y."/>
            <person name="Xu W."/>
            <person name="Pan J."/>
            <person name="Luo Z.H."/>
            <person name="Li M."/>
        </authorList>
    </citation>
    <scope>NUCLEOTIDE SEQUENCE [LARGE SCALE GENOMIC DNA]</scope>
    <source>
        <strain evidence="3">HyVt-346</strain>
    </source>
</reference>
<dbReference type="InterPro" id="IPR036291">
    <property type="entry name" value="NAD(P)-bd_dom_sf"/>
</dbReference>
<dbReference type="Proteomes" id="UP000886188">
    <property type="component" value="Unassembled WGS sequence"/>
</dbReference>
<dbReference type="PROSITE" id="PS00061">
    <property type="entry name" value="ADH_SHORT"/>
    <property type="match status" value="1"/>
</dbReference>
<dbReference type="Pfam" id="PF13561">
    <property type="entry name" value="adh_short_C2"/>
    <property type="match status" value="1"/>
</dbReference>
<dbReference type="SUPFAM" id="SSF51735">
    <property type="entry name" value="NAD(P)-binding Rossmann-fold domains"/>
    <property type="match status" value="1"/>
</dbReference>
<dbReference type="PANTHER" id="PTHR42760:SF5">
    <property type="entry name" value="2-DEHYDRO-3-DEOXY-D-GLUCONATE 5-DEHYDROGENASE"/>
    <property type="match status" value="1"/>
</dbReference>
<dbReference type="RefSeq" id="WP_304185785.1">
    <property type="nucleotide sequence ID" value="NZ_DRGM01000212.1"/>
</dbReference>
<organism evidence="3">
    <name type="scientific">Pseudoalteromonas prydzensis</name>
    <dbReference type="NCBI Taxonomy" id="182141"/>
    <lineage>
        <taxon>Bacteria</taxon>
        <taxon>Pseudomonadati</taxon>
        <taxon>Pseudomonadota</taxon>
        <taxon>Gammaproteobacteria</taxon>
        <taxon>Alteromonadales</taxon>
        <taxon>Pseudoalteromonadaceae</taxon>
        <taxon>Pseudoalteromonas</taxon>
    </lineage>
</organism>
<dbReference type="PANTHER" id="PTHR42760">
    <property type="entry name" value="SHORT-CHAIN DEHYDROGENASES/REDUCTASES FAMILY MEMBER"/>
    <property type="match status" value="1"/>
</dbReference>
<keyword evidence="2" id="KW-0560">Oxidoreductase</keyword>
<dbReference type="PRINTS" id="PR00081">
    <property type="entry name" value="GDHRDH"/>
</dbReference>
<comment type="caution">
    <text evidence="3">The sequence shown here is derived from an EMBL/GenBank/DDBJ whole genome shotgun (WGS) entry which is preliminary data.</text>
</comment>
<dbReference type="FunFam" id="3.40.50.720:FF:000084">
    <property type="entry name" value="Short-chain dehydrogenase reductase"/>
    <property type="match status" value="1"/>
</dbReference>
<protein>
    <submittedName>
        <fullName evidence="3">SDR family oxidoreductase</fullName>
    </submittedName>
</protein>